<gene>
    <name evidence="1" type="ordered locus">Rcas_1430</name>
</gene>
<proteinExistence type="predicted"/>
<dbReference type="AlphaFoldDB" id="A7NJ59"/>
<evidence type="ECO:0000313" key="1">
    <source>
        <dbReference type="EMBL" id="ABU57525.1"/>
    </source>
</evidence>
<dbReference type="HOGENOM" id="CLU_993508_0_0_0"/>
<keyword evidence="2" id="KW-1185">Reference proteome</keyword>
<accession>A7NJ59</accession>
<reference evidence="1 2" key="1">
    <citation type="submission" date="2007-08" db="EMBL/GenBank/DDBJ databases">
        <title>Complete sequence of Roseiflexus castenholzii DSM 13941.</title>
        <authorList>
            <consortium name="US DOE Joint Genome Institute"/>
            <person name="Copeland A."/>
            <person name="Lucas S."/>
            <person name="Lapidus A."/>
            <person name="Barry K."/>
            <person name="Glavina del Rio T."/>
            <person name="Dalin E."/>
            <person name="Tice H."/>
            <person name="Pitluck S."/>
            <person name="Thompson L.S."/>
            <person name="Brettin T."/>
            <person name="Bruce D."/>
            <person name="Detter J.C."/>
            <person name="Han C."/>
            <person name="Tapia R."/>
            <person name="Schmutz J."/>
            <person name="Larimer F."/>
            <person name="Land M."/>
            <person name="Hauser L."/>
            <person name="Kyrpides N."/>
            <person name="Mikhailova N."/>
            <person name="Bryant D.A."/>
            <person name="Hanada S."/>
            <person name="Tsukatani Y."/>
            <person name="Richardson P."/>
        </authorList>
    </citation>
    <scope>NUCLEOTIDE SEQUENCE [LARGE SCALE GENOMIC DNA]</scope>
    <source>
        <strain evidence="2">DSM 13941 / HLO8</strain>
    </source>
</reference>
<dbReference type="eggNOG" id="COG1011">
    <property type="taxonomic scope" value="Bacteria"/>
</dbReference>
<dbReference type="EMBL" id="CP000804">
    <property type="protein sequence ID" value="ABU57525.1"/>
    <property type="molecule type" value="Genomic_DNA"/>
</dbReference>
<dbReference type="RefSeq" id="WP_012119953.1">
    <property type="nucleotide sequence ID" value="NC_009767.1"/>
</dbReference>
<dbReference type="OrthoDB" id="148580at2"/>
<dbReference type="STRING" id="383372.Rcas_1430"/>
<dbReference type="KEGG" id="rca:Rcas_1430"/>
<evidence type="ECO:0000313" key="2">
    <source>
        <dbReference type="Proteomes" id="UP000000263"/>
    </source>
</evidence>
<name>A7NJ59_ROSCS</name>
<protein>
    <submittedName>
        <fullName evidence="1">Uncharacterized protein</fullName>
    </submittedName>
</protein>
<organism evidence="1 2">
    <name type="scientific">Roseiflexus castenholzii (strain DSM 13941 / HLO8)</name>
    <dbReference type="NCBI Taxonomy" id="383372"/>
    <lineage>
        <taxon>Bacteria</taxon>
        <taxon>Bacillati</taxon>
        <taxon>Chloroflexota</taxon>
        <taxon>Chloroflexia</taxon>
        <taxon>Chloroflexales</taxon>
        <taxon>Roseiflexineae</taxon>
        <taxon>Roseiflexaceae</taxon>
        <taxon>Roseiflexus</taxon>
    </lineage>
</organism>
<dbReference type="Proteomes" id="UP000000263">
    <property type="component" value="Chromosome"/>
</dbReference>
<sequence length="280" mass="31418">MTHQLLALDFSGMLSLEAVRFGMPDRLERTLRHSGLWDLGVDVERYWNDIVKPTWETGSTTPTPYALLIARRLSCDDALQRAERFVQAYLQASVIDPAWRPLFDAMQSAEHMTPLVATDHYAEATDHIARQIAAMGWHAAALRTDDTGKTSPQIISTPNGDRPPSRAVLIANSADLGVRKDSALFWRRVQEGLGEQPTEILIVDDFGANENLLDFYADPVKVNRRQAQTIDAMRSVFGAPVQTFPFILDRTLPDREALYAAYRAKVEATVREMVTVLHGR</sequence>